<name>A0A1J5P4I0_9ZZZZ</name>
<gene>
    <name evidence="1" type="ORF">GALL_523580</name>
</gene>
<dbReference type="AlphaFoldDB" id="A0A1J5P4I0"/>
<proteinExistence type="predicted"/>
<dbReference type="InterPro" id="IPR025332">
    <property type="entry name" value="DUF4238"/>
</dbReference>
<comment type="caution">
    <text evidence="1">The sequence shown here is derived from an EMBL/GenBank/DDBJ whole genome shotgun (WGS) entry which is preliminary data.</text>
</comment>
<accession>A0A1J5P4I0</accession>
<evidence type="ECO:0000313" key="1">
    <source>
        <dbReference type="EMBL" id="OIQ66078.1"/>
    </source>
</evidence>
<sequence>MNIAARLRSRETYDASVQEAKQHGALPADYDVSYDEMKTAFGGGGFKLVLKNNALVSLELQLLDHIMPLLLKRGWHLLRAPEGSGGFITSDRPFFLMWSDPAMRTGPEAPGLALTGTDIYFPISPRLAVVGAFDVANTIEDVDERRVAVANSAMAAGADRQVYAPDHKFSYAQTHDETPRRGNQLLSDKGSFHGRASRRWMSARELHNVDEKQSTSCRFSRRRLPRSVPTFDLSVLHPCCMDQTVPGVTARNHTGCSEQAESIN</sequence>
<protein>
    <submittedName>
        <fullName evidence="1">Uncharacterized protein</fullName>
    </submittedName>
</protein>
<reference evidence="1" key="1">
    <citation type="submission" date="2016-10" db="EMBL/GenBank/DDBJ databases">
        <title>Sequence of Gallionella enrichment culture.</title>
        <authorList>
            <person name="Poehlein A."/>
            <person name="Muehling M."/>
            <person name="Daniel R."/>
        </authorList>
    </citation>
    <scope>NUCLEOTIDE SEQUENCE</scope>
</reference>
<dbReference type="EMBL" id="MLJW01006852">
    <property type="protein sequence ID" value="OIQ66078.1"/>
    <property type="molecule type" value="Genomic_DNA"/>
</dbReference>
<organism evidence="1">
    <name type="scientific">mine drainage metagenome</name>
    <dbReference type="NCBI Taxonomy" id="410659"/>
    <lineage>
        <taxon>unclassified sequences</taxon>
        <taxon>metagenomes</taxon>
        <taxon>ecological metagenomes</taxon>
    </lineage>
</organism>
<dbReference type="Pfam" id="PF14022">
    <property type="entry name" value="DUF4238"/>
    <property type="match status" value="1"/>
</dbReference>